<dbReference type="Pfam" id="PF03705">
    <property type="entry name" value="CheR_N"/>
    <property type="match status" value="1"/>
</dbReference>
<dbReference type="InterPro" id="IPR022641">
    <property type="entry name" value="CheR_N"/>
</dbReference>
<dbReference type="InterPro" id="IPR026024">
    <property type="entry name" value="Chemotaxis_MeTrfase_CheR"/>
</dbReference>
<dbReference type="InterPro" id="IPR050903">
    <property type="entry name" value="Bact_Chemotaxis_MeTrfase"/>
</dbReference>
<dbReference type="Proteomes" id="UP000230709">
    <property type="component" value="Chromosome"/>
</dbReference>
<dbReference type="Pfam" id="PF01739">
    <property type="entry name" value="CheR"/>
    <property type="match status" value="1"/>
</dbReference>
<dbReference type="InterPro" id="IPR029063">
    <property type="entry name" value="SAM-dependent_MTases_sf"/>
</dbReference>
<dbReference type="InterPro" id="IPR022642">
    <property type="entry name" value="CheR_C"/>
</dbReference>
<dbReference type="AlphaFoldDB" id="A0A2D2D672"/>
<evidence type="ECO:0000256" key="2">
    <source>
        <dbReference type="ARBA" id="ARBA00022603"/>
    </source>
</evidence>
<dbReference type="KEGG" id="mtw:CQW49_19640"/>
<comment type="catalytic activity">
    <reaction evidence="1 5">
        <text>L-glutamyl-[protein] + S-adenosyl-L-methionine = [protein]-L-glutamate 5-O-methyl ester + S-adenosyl-L-homocysteine</text>
        <dbReference type="Rhea" id="RHEA:24452"/>
        <dbReference type="Rhea" id="RHEA-COMP:10208"/>
        <dbReference type="Rhea" id="RHEA-COMP:10311"/>
        <dbReference type="ChEBI" id="CHEBI:29973"/>
        <dbReference type="ChEBI" id="CHEBI:57856"/>
        <dbReference type="ChEBI" id="CHEBI:59789"/>
        <dbReference type="ChEBI" id="CHEBI:82795"/>
        <dbReference type="EC" id="2.1.1.80"/>
    </reaction>
</comment>
<dbReference type="Gene3D" id="1.10.155.10">
    <property type="entry name" value="Chemotaxis receptor methyltransferase CheR, N-terminal domain"/>
    <property type="match status" value="1"/>
</dbReference>
<organism evidence="8 9">
    <name type="scientific">Methylosinus trichosporium (strain ATCC 35070 / NCIMB 11131 / UNIQEM 75 / OB3b)</name>
    <dbReference type="NCBI Taxonomy" id="595536"/>
    <lineage>
        <taxon>Bacteria</taxon>
        <taxon>Pseudomonadati</taxon>
        <taxon>Pseudomonadota</taxon>
        <taxon>Alphaproteobacteria</taxon>
        <taxon>Hyphomicrobiales</taxon>
        <taxon>Methylocystaceae</taxon>
        <taxon>Methylosinus</taxon>
    </lineage>
</organism>
<dbReference type="EC" id="2.1.1.80" evidence="5"/>
<gene>
    <name evidence="8" type="ORF">CQW49_19640</name>
</gene>
<dbReference type="PRINTS" id="PR00996">
    <property type="entry name" value="CHERMTFRASE"/>
</dbReference>
<feature type="binding site" evidence="6">
    <location>
        <begin position="234"/>
        <end position="235"/>
    </location>
    <ligand>
        <name>S-adenosyl-L-methionine</name>
        <dbReference type="ChEBI" id="CHEBI:59789"/>
    </ligand>
</feature>
<dbReference type="PROSITE" id="PS50123">
    <property type="entry name" value="CHER"/>
    <property type="match status" value="1"/>
</dbReference>
<dbReference type="SUPFAM" id="SSF47757">
    <property type="entry name" value="Chemotaxis receptor methyltransferase CheR, N-terminal domain"/>
    <property type="match status" value="1"/>
</dbReference>
<accession>A0A2D2D672</accession>
<dbReference type="GO" id="GO:0032259">
    <property type="term" value="P:methylation"/>
    <property type="evidence" value="ECO:0007669"/>
    <property type="project" value="UniProtKB-KW"/>
</dbReference>
<dbReference type="InterPro" id="IPR000780">
    <property type="entry name" value="CheR_MeTrfase"/>
</dbReference>
<evidence type="ECO:0000313" key="9">
    <source>
        <dbReference type="Proteomes" id="UP000230709"/>
    </source>
</evidence>
<evidence type="ECO:0000256" key="6">
    <source>
        <dbReference type="PIRSR" id="PIRSR000410-1"/>
    </source>
</evidence>
<sequence length="294" mass="32826">MRSSTAPAGRAMVPGEFLLTESDFHKIASLLHEDAGIHLPDTKATLVYSRLAKRLRTLGLENFRDYCALIASEAGVGERQQMLAALTTNVTRFFREPHHFKHLEEQVLAPRAAAVRKGGRLRIWSAACSNGQEPYSIAMSVLSVIPEATRLDVKILATDIDPNMVAAGADGVYGPEIMEAVPPRMKTRWFTPLSTDNRADWGVGEELASLVSFRELNLIGRWPMSGRFDAIFCRNVAIYFEDKTQETLWSRFVDLLEPDGRLYIGHSERISGEAAAAFESDGVTTYRLRNRGRR</sequence>
<dbReference type="Gene3D" id="3.40.50.150">
    <property type="entry name" value="Vaccinia Virus protein VP39"/>
    <property type="match status" value="1"/>
</dbReference>
<evidence type="ECO:0000256" key="1">
    <source>
        <dbReference type="ARBA" id="ARBA00001541"/>
    </source>
</evidence>
<keyword evidence="2 5" id="KW-0489">Methyltransferase</keyword>
<feature type="binding site" evidence="6">
    <location>
        <position position="133"/>
    </location>
    <ligand>
        <name>S-adenosyl-L-methionine</name>
        <dbReference type="ChEBI" id="CHEBI:59789"/>
    </ligand>
</feature>
<dbReference type="SMART" id="SM00138">
    <property type="entry name" value="MeTrc"/>
    <property type="match status" value="1"/>
</dbReference>
<reference evidence="9" key="1">
    <citation type="submission" date="2017-10" db="EMBL/GenBank/DDBJ databases">
        <title>Completed PacBio SMRT sequence of Methylosinus trichosporium OB3b reveals presence of a third large plasmid.</title>
        <authorList>
            <person name="Charles T.C."/>
            <person name="Lynch M.D.J."/>
            <person name="Heil J.R."/>
            <person name="Cheng J."/>
        </authorList>
    </citation>
    <scope>NUCLEOTIDE SEQUENCE [LARGE SCALE GENOMIC DNA]</scope>
    <source>
        <strain evidence="9">OB3b</strain>
    </source>
</reference>
<feature type="binding site" evidence="6">
    <location>
        <position position="95"/>
    </location>
    <ligand>
        <name>S-adenosyl-L-methionine</name>
        <dbReference type="ChEBI" id="CHEBI:59789"/>
    </ligand>
</feature>
<dbReference type="SUPFAM" id="SSF53335">
    <property type="entry name" value="S-adenosyl-L-methionine-dependent methyltransferases"/>
    <property type="match status" value="1"/>
</dbReference>
<evidence type="ECO:0000256" key="4">
    <source>
        <dbReference type="ARBA" id="ARBA00022691"/>
    </source>
</evidence>
<dbReference type="EMBL" id="CP023737">
    <property type="protein sequence ID" value="ATQ70508.1"/>
    <property type="molecule type" value="Genomic_DNA"/>
</dbReference>
<feature type="binding site" evidence="6">
    <location>
        <begin position="217"/>
        <end position="218"/>
    </location>
    <ligand>
        <name>S-adenosyl-L-methionine</name>
        <dbReference type="ChEBI" id="CHEBI:59789"/>
    </ligand>
</feature>
<feature type="binding site" evidence="6">
    <location>
        <position position="89"/>
    </location>
    <ligand>
        <name>S-adenosyl-L-methionine</name>
        <dbReference type="ChEBI" id="CHEBI:59789"/>
    </ligand>
</feature>
<feature type="domain" description="CheR-type methyltransferase" evidence="7">
    <location>
        <begin position="12"/>
        <end position="291"/>
    </location>
</feature>
<evidence type="ECO:0000256" key="3">
    <source>
        <dbReference type="ARBA" id="ARBA00022679"/>
    </source>
</evidence>
<feature type="binding site" evidence="6">
    <location>
        <position position="159"/>
    </location>
    <ligand>
        <name>S-adenosyl-L-methionine</name>
        <dbReference type="ChEBI" id="CHEBI:59789"/>
    </ligand>
</feature>
<proteinExistence type="predicted"/>
<dbReference type="InterPro" id="IPR036804">
    <property type="entry name" value="CheR_N_sf"/>
</dbReference>
<comment type="function">
    <text evidence="5">Methylation of the membrane-bound methyl-accepting chemotaxis proteins (MCP) to form gamma-glutamyl methyl ester residues in MCP.</text>
</comment>
<protein>
    <recommendedName>
        <fullName evidence="5">Chemotaxis protein methyltransferase</fullName>
        <ecNumber evidence="5">2.1.1.80</ecNumber>
    </recommendedName>
</protein>
<evidence type="ECO:0000313" key="8">
    <source>
        <dbReference type="EMBL" id="ATQ70508.1"/>
    </source>
</evidence>
<evidence type="ECO:0000256" key="5">
    <source>
        <dbReference type="PIRNR" id="PIRNR000410"/>
    </source>
</evidence>
<dbReference type="PANTHER" id="PTHR24422">
    <property type="entry name" value="CHEMOTAXIS PROTEIN METHYLTRANSFERASE"/>
    <property type="match status" value="1"/>
</dbReference>
<evidence type="ECO:0000259" key="7">
    <source>
        <dbReference type="PROSITE" id="PS50123"/>
    </source>
</evidence>
<keyword evidence="9" id="KW-1185">Reference proteome</keyword>
<feature type="binding site" evidence="6">
    <location>
        <position position="91"/>
    </location>
    <ligand>
        <name>S-adenosyl-L-methionine</name>
        <dbReference type="ChEBI" id="CHEBI:59789"/>
    </ligand>
</feature>
<dbReference type="PIRSF" id="PIRSF000410">
    <property type="entry name" value="CheR"/>
    <property type="match status" value="1"/>
</dbReference>
<dbReference type="STRING" id="595536.GCA_000178815_01265"/>
<dbReference type="PANTHER" id="PTHR24422:SF19">
    <property type="entry name" value="CHEMOTAXIS PROTEIN METHYLTRANSFERASE"/>
    <property type="match status" value="1"/>
</dbReference>
<keyword evidence="4 5" id="KW-0949">S-adenosyl-L-methionine</keyword>
<dbReference type="RefSeq" id="WP_003609628.1">
    <property type="nucleotide sequence ID" value="NZ_ADVE02000001.1"/>
</dbReference>
<dbReference type="GO" id="GO:0008983">
    <property type="term" value="F:protein-glutamate O-methyltransferase activity"/>
    <property type="evidence" value="ECO:0007669"/>
    <property type="project" value="UniProtKB-EC"/>
</dbReference>
<keyword evidence="3 5" id="KW-0808">Transferase</keyword>
<name>A0A2D2D672_METT3</name>